<gene>
    <name evidence="3" type="ORF">B0A71_17870</name>
    <name evidence="2" type="ORF">BHE19_08575</name>
</gene>
<feature type="chain" id="PRO_5010334790" description="Nuclear transport factor 2 family protein" evidence="1">
    <location>
        <begin position="22"/>
        <end position="153"/>
    </location>
</feature>
<dbReference type="AlphaFoldDB" id="A0A1S1J7U6"/>
<dbReference type="RefSeq" id="WP_070907111.1">
    <property type="nucleotide sequence ID" value="NZ_MIKE01000022.1"/>
</dbReference>
<proteinExistence type="predicted"/>
<evidence type="ECO:0008006" key="6">
    <source>
        <dbReference type="Google" id="ProtNLM"/>
    </source>
</evidence>
<evidence type="ECO:0000313" key="3">
    <source>
        <dbReference type="EMBL" id="OXB17131.1"/>
    </source>
</evidence>
<comment type="caution">
    <text evidence="2">The sequence shown here is derived from an EMBL/GenBank/DDBJ whole genome shotgun (WGS) entry which is preliminary data.</text>
</comment>
<dbReference type="OrthoDB" id="9801077at2"/>
<name>A0A1S1J7U6_9FLAO</name>
<dbReference type="InterPro" id="IPR039437">
    <property type="entry name" value="FrzH/put_lumazine-bd"/>
</dbReference>
<dbReference type="SUPFAM" id="SSF54427">
    <property type="entry name" value="NTF2-like"/>
    <property type="match status" value="1"/>
</dbReference>
<dbReference type="Proteomes" id="UP000180252">
    <property type="component" value="Unassembled WGS sequence"/>
</dbReference>
<accession>A0A1S1J7U6</accession>
<dbReference type="EMBL" id="MIKE01000022">
    <property type="protein sequence ID" value="OHT45870.1"/>
    <property type="molecule type" value="Genomic_DNA"/>
</dbReference>
<dbReference type="STRING" id="1278819.BHE19_08575"/>
<dbReference type="Gene3D" id="3.10.450.50">
    <property type="match status" value="1"/>
</dbReference>
<reference evidence="3 5" key="3">
    <citation type="submission" date="2016-11" db="EMBL/GenBank/DDBJ databases">
        <title>Whole genomes of Flavobacteriaceae.</title>
        <authorList>
            <person name="Stine C."/>
            <person name="Li C."/>
            <person name="Tadesse D."/>
        </authorList>
    </citation>
    <scope>NUCLEOTIDE SEQUENCE [LARGE SCALE GENOMIC DNA]</scope>
    <source>
        <strain evidence="3 5">ATCC BAA-2541</strain>
    </source>
</reference>
<dbReference type="Proteomes" id="UP000198319">
    <property type="component" value="Unassembled WGS sequence"/>
</dbReference>
<keyword evidence="1" id="KW-0732">Signal</keyword>
<sequence length="153" mass="17400">MKKVFLFIGLSLLFFKSNAQSQNTTDDWSLIQKTLNLYIDGQATGDSVKVGQAFHSSWQLKGFREKEFVVVPKSKYLVGYKKRDVKPDNWSGRIVSIDFTNNAASAKVEISTAKLLFVDYFNLLKTDQGWFIVDKISTRTPHKMVEAEVKPKG</sequence>
<keyword evidence="5" id="KW-1185">Reference proteome</keyword>
<dbReference type="EMBL" id="MUHG01000026">
    <property type="protein sequence ID" value="OXB17131.1"/>
    <property type="molecule type" value="Genomic_DNA"/>
</dbReference>
<evidence type="ECO:0000256" key="1">
    <source>
        <dbReference type="SAM" id="SignalP"/>
    </source>
</evidence>
<evidence type="ECO:0000313" key="4">
    <source>
        <dbReference type="Proteomes" id="UP000180252"/>
    </source>
</evidence>
<evidence type="ECO:0000313" key="5">
    <source>
        <dbReference type="Proteomes" id="UP000198319"/>
    </source>
</evidence>
<reference evidence="2" key="1">
    <citation type="submission" date="2016-09" db="EMBL/GenBank/DDBJ databases">
        <authorList>
            <person name="Capua I."/>
            <person name="De Benedictis P."/>
            <person name="Joannis T."/>
            <person name="Lombin L.H."/>
            <person name="Cattoli G."/>
        </authorList>
    </citation>
    <scope>NUCLEOTIDE SEQUENCE [LARGE SCALE GENOMIC DNA]</scope>
    <source>
        <strain evidence="2">MSU</strain>
    </source>
</reference>
<protein>
    <recommendedName>
        <fullName evidence="6">Nuclear transport factor 2 family protein</fullName>
    </recommendedName>
</protein>
<evidence type="ECO:0000313" key="2">
    <source>
        <dbReference type="EMBL" id="OHT45870.1"/>
    </source>
</evidence>
<feature type="signal peptide" evidence="1">
    <location>
        <begin position="1"/>
        <end position="21"/>
    </location>
</feature>
<organism evidence="2 4">
    <name type="scientific">Flavobacterium tructae</name>
    <dbReference type="NCBI Taxonomy" id="1114873"/>
    <lineage>
        <taxon>Bacteria</taxon>
        <taxon>Pseudomonadati</taxon>
        <taxon>Bacteroidota</taxon>
        <taxon>Flavobacteriia</taxon>
        <taxon>Flavobacteriales</taxon>
        <taxon>Flavobacteriaceae</taxon>
        <taxon>Flavobacterium</taxon>
    </lineage>
</organism>
<dbReference type="Pfam" id="PF12893">
    <property type="entry name" value="Lumazine_bd_2"/>
    <property type="match status" value="1"/>
</dbReference>
<reference evidence="4" key="2">
    <citation type="submission" date="2016-09" db="EMBL/GenBank/DDBJ databases">
        <authorList>
            <person name="Chen S."/>
            <person name="Walker E."/>
        </authorList>
    </citation>
    <scope>NUCLEOTIDE SEQUENCE [LARGE SCALE GENOMIC DNA]</scope>
    <source>
        <strain evidence="4">MSU</strain>
    </source>
</reference>
<dbReference type="InterPro" id="IPR032710">
    <property type="entry name" value="NTF2-like_dom_sf"/>
</dbReference>